<dbReference type="NCBIfam" id="TIGR01845">
    <property type="entry name" value="outer_NodT"/>
    <property type="match status" value="1"/>
</dbReference>
<comment type="subcellular location">
    <subcellularLocation>
        <location evidence="2">Cell membrane</location>
        <topology evidence="2">Lipid-anchor</topology>
    </subcellularLocation>
</comment>
<dbReference type="SUPFAM" id="SSF56954">
    <property type="entry name" value="Outer membrane efflux proteins (OEP)"/>
    <property type="match status" value="1"/>
</dbReference>
<evidence type="ECO:0000256" key="4">
    <source>
        <dbReference type="SAM" id="MobiDB-lite"/>
    </source>
</evidence>
<reference evidence="5 6" key="1">
    <citation type="submission" date="2017-08" db="EMBL/GenBank/DDBJ databases">
        <title>Infants hospitalized years apart are colonized by the same room-sourced microbial strains.</title>
        <authorList>
            <person name="Brooks B."/>
            <person name="Olm M.R."/>
            <person name="Firek B.A."/>
            <person name="Baker R."/>
            <person name="Thomas B.C."/>
            <person name="Morowitz M.J."/>
            <person name="Banfield J.F."/>
        </authorList>
    </citation>
    <scope>NUCLEOTIDE SEQUENCE [LARGE SCALE GENOMIC DNA]</scope>
    <source>
        <strain evidence="5">S2_003_000_R2_4</strain>
    </source>
</reference>
<dbReference type="Gene3D" id="1.20.1600.10">
    <property type="entry name" value="Outer membrane efflux proteins (OEP)"/>
    <property type="match status" value="1"/>
</dbReference>
<keyword evidence="3" id="KW-0175">Coiled coil</keyword>
<keyword evidence="2" id="KW-1134">Transmembrane beta strand</keyword>
<evidence type="ECO:0000256" key="2">
    <source>
        <dbReference type="RuleBase" id="RU362097"/>
    </source>
</evidence>
<proteinExistence type="inferred from homology"/>
<sequence>MRRALIGLTALSALTACTTPGPRTAPPATASVTPPAGWRAAATPSEDAAAAEWWKAFGDPHLSDLVAAALAYNADLGAAEARVREAEAQARQASAALLPSLTASAGIQKQRELSAFGKPETLQAFQPQLQVAYEVDLWGRVRAADTAARASLQASRDARDAARLSVSAAVARSYVALLSLDAQLTTARATLASRQESAARARRRAREGVTSDLELRQAEAELEAAAQRVPALELAIRRQEGALALLVGQTAQAIPRGSLAGLVIPQPGAPLPSSLLNRRPDIAQAEASLVAADASLTSARAAFLPQVRLSAAGGELSVLHVDTLTVWSVGASVLAPLFDGGRLRAQSDAAAARRDQAAFAYRKAVLTAFSEVESALEGTGRLAEQEAAAVRQRAAAASALDHARKRYQAGYVAYLEELDAQRGLLATDLALTQVREARLQNAVALYQALGGGWTETGRP</sequence>
<dbReference type="EMBL" id="QFQZ01000017">
    <property type="protein sequence ID" value="PZR35281.1"/>
    <property type="molecule type" value="Genomic_DNA"/>
</dbReference>
<comment type="caution">
    <text evidence="5">The sequence shown here is derived from an EMBL/GenBank/DDBJ whole genome shotgun (WGS) entry which is preliminary data.</text>
</comment>
<evidence type="ECO:0000313" key="5">
    <source>
        <dbReference type="EMBL" id="PZR35281.1"/>
    </source>
</evidence>
<dbReference type="PROSITE" id="PS51257">
    <property type="entry name" value="PROKAR_LIPOPROTEIN"/>
    <property type="match status" value="1"/>
</dbReference>
<dbReference type="Gene3D" id="2.20.200.10">
    <property type="entry name" value="Outer membrane efflux proteins (OEP)"/>
    <property type="match status" value="1"/>
</dbReference>
<keyword evidence="2" id="KW-0564">Palmitate</keyword>
<dbReference type="InterPro" id="IPR003423">
    <property type="entry name" value="OMP_efflux"/>
</dbReference>
<dbReference type="PANTHER" id="PTHR30203">
    <property type="entry name" value="OUTER MEMBRANE CATION EFFLUX PROTEIN"/>
    <property type="match status" value="1"/>
</dbReference>
<feature type="coiled-coil region" evidence="3">
    <location>
        <begin position="69"/>
        <end position="96"/>
    </location>
</feature>
<protein>
    <submittedName>
        <fullName evidence="5">RND transporter</fullName>
    </submittedName>
</protein>
<evidence type="ECO:0000256" key="3">
    <source>
        <dbReference type="SAM" id="Coils"/>
    </source>
</evidence>
<accession>A0A2W5XCV8</accession>
<gene>
    <name evidence="5" type="ORF">DI526_07665</name>
</gene>
<keyword evidence="2" id="KW-0812">Transmembrane</keyword>
<evidence type="ECO:0000313" key="6">
    <source>
        <dbReference type="Proteomes" id="UP000249393"/>
    </source>
</evidence>
<dbReference type="Proteomes" id="UP000249393">
    <property type="component" value="Unassembled WGS sequence"/>
</dbReference>
<dbReference type="PANTHER" id="PTHR30203:SF33">
    <property type="entry name" value="BLR4455 PROTEIN"/>
    <property type="match status" value="1"/>
</dbReference>
<dbReference type="AlphaFoldDB" id="A0A2W5XCV8"/>
<keyword evidence="2" id="KW-0449">Lipoprotein</keyword>
<dbReference type="GO" id="GO:0015562">
    <property type="term" value="F:efflux transmembrane transporter activity"/>
    <property type="evidence" value="ECO:0007669"/>
    <property type="project" value="InterPro"/>
</dbReference>
<feature type="region of interest" description="Disordered" evidence="4">
    <location>
        <begin position="19"/>
        <end position="39"/>
    </location>
</feature>
<name>A0A2W5XCV8_9CAUL</name>
<keyword evidence="2" id="KW-0472">Membrane</keyword>
<dbReference type="RefSeq" id="WP_304276250.1">
    <property type="nucleotide sequence ID" value="NZ_QFQZ01000017.1"/>
</dbReference>
<dbReference type="GO" id="GO:0005886">
    <property type="term" value="C:plasma membrane"/>
    <property type="evidence" value="ECO:0007669"/>
    <property type="project" value="UniProtKB-SubCell"/>
</dbReference>
<evidence type="ECO:0000256" key="1">
    <source>
        <dbReference type="ARBA" id="ARBA00007613"/>
    </source>
</evidence>
<dbReference type="InterPro" id="IPR010131">
    <property type="entry name" value="MdtP/NodT-like"/>
</dbReference>
<dbReference type="Pfam" id="PF02321">
    <property type="entry name" value="OEP"/>
    <property type="match status" value="2"/>
</dbReference>
<organism evidence="5 6">
    <name type="scientific">Caulobacter segnis</name>
    <dbReference type="NCBI Taxonomy" id="88688"/>
    <lineage>
        <taxon>Bacteria</taxon>
        <taxon>Pseudomonadati</taxon>
        <taxon>Pseudomonadota</taxon>
        <taxon>Alphaproteobacteria</taxon>
        <taxon>Caulobacterales</taxon>
        <taxon>Caulobacteraceae</taxon>
        <taxon>Caulobacter</taxon>
    </lineage>
</organism>
<comment type="similarity">
    <text evidence="1 2">Belongs to the outer membrane factor (OMF) (TC 1.B.17) family.</text>
</comment>